<comment type="caution">
    <text evidence="4">The sequence shown here is derived from an EMBL/GenBank/DDBJ whole genome shotgun (WGS) entry which is preliminary data.</text>
</comment>
<keyword evidence="3" id="KW-0472">Membrane</keyword>
<keyword evidence="5" id="KW-1185">Reference proteome</keyword>
<dbReference type="Proteomes" id="UP000664169">
    <property type="component" value="Unassembled WGS sequence"/>
</dbReference>
<keyword evidence="3" id="KW-1133">Transmembrane helix</keyword>
<evidence type="ECO:0000256" key="2">
    <source>
        <dbReference type="ARBA" id="ARBA00035112"/>
    </source>
</evidence>
<proteinExistence type="inferred from homology"/>
<organism evidence="4 5">
    <name type="scientific">Gomphillus americanus</name>
    <dbReference type="NCBI Taxonomy" id="1940652"/>
    <lineage>
        <taxon>Eukaryota</taxon>
        <taxon>Fungi</taxon>
        <taxon>Dikarya</taxon>
        <taxon>Ascomycota</taxon>
        <taxon>Pezizomycotina</taxon>
        <taxon>Lecanoromycetes</taxon>
        <taxon>OSLEUM clade</taxon>
        <taxon>Ostropomycetidae</taxon>
        <taxon>Ostropales</taxon>
        <taxon>Graphidaceae</taxon>
        <taxon>Gomphilloideae</taxon>
        <taxon>Gomphillus</taxon>
    </lineage>
</organism>
<evidence type="ECO:0000313" key="4">
    <source>
        <dbReference type="EMBL" id="CAF9912828.1"/>
    </source>
</evidence>
<dbReference type="Pfam" id="PF11807">
    <property type="entry name" value="UstYa"/>
    <property type="match status" value="1"/>
</dbReference>
<dbReference type="PANTHER" id="PTHR33365:SF4">
    <property type="entry name" value="CYCLOCHLOROTINE BIOSYNTHESIS PROTEIN O"/>
    <property type="match status" value="1"/>
</dbReference>
<reference evidence="4" key="1">
    <citation type="submission" date="2021-03" db="EMBL/GenBank/DDBJ databases">
        <authorList>
            <person name="Tagirdzhanova G."/>
        </authorList>
    </citation>
    <scope>NUCLEOTIDE SEQUENCE</scope>
</reference>
<protein>
    <submittedName>
        <fullName evidence="4">Uncharacterized protein</fullName>
    </submittedName>
</protein>
<gene>
    <name evidence="4" type="ORF">GOMPHAMPRED_007781</name>
</gene>
<feature type="transmembrane region" description="Helical" evidence="3">
    <location>
        <begin position="41"/>
        <end position="62"/>
    </location>
</feature>
<keyword evidence="3" id="KW-0812">Transmembrane</keyword>
<accession>A0A8H3EW33</accession>
<evidence type="ECO:0000313" key="5">
    <source>
        <dbReference type="Proteomes" id="UP000664169"/>
    </source>
</evidence>
<dbReference type="InterPro" id="IPR021765">
    <property type="entry name" value="UstYa-like"/>
</dbReference>
<evidence type="ECO:0000256" key="3">
    <source>
        <dbReference type="SAM" id="Phobius"/>
    </source>
</evidence>
<dbReference type="AlphaFoldDB" id="A0A8H3EW33"/>
<sequence length="298" mass="34118">MGYTHQPLSRRSSSEFSKDTLLEKDEYHLPSPPQTTLWSRALMLIFHGILITIYSVICIVVVQKANSRITAINSNLVESPARSAIKDVQTVWAMSGEEPEEYFGSPPTKEIDHRWSNILKVSNFRFSEDQMTRWGRIDEGVRLTDGSGYLGTLNVFHEIHCLQNIYKYIHKDHYYGPMNLTKYEQFENMHHMSRLSPSNEVILISPVHCLEGIRRGVLCRGDISPVTYRFKSDWRVPLANWTSPHECKDWNALLDWAKENSVNPRKPGLVVHPTLGPAYEGNSRALKLGTELHPSKDG</sequence>
<evidence type="ECO:0000256" key="1">
    <source>
        <dbReference type="ARBA" id="ARBA00004685"/>
    </source>
</evidence>
<dbReference type="EMBL" id="CAJPDQ010000007">
    <property type="protein sequence ID" value="CAF9912828.1"/>
    <property type="molecule type" value="Genomic_DNA"/>
</dbReference>
<comment type="pathway">
    <text evidence="1">Mycotoxin biosynthesis.</text>
</comment>
<dbReference type="PANTHER" id="PTHR33365">
    <property type="entry name" value="YALI0B05434P"/>
    <property type="match status" value="1"/>
</dbReference>
<dbReference type="GO" id="GO:0043386">
    <property type="term" value="P:mycotoxin biosynthetic process"/>
    <property type="evidence" value="ECO:0007669"/>
    <property type="project" value="InterPro"/>
</dbReference>
<dbReference type="OrthoDB" id="3687641at2759"/>
<comment type="similarity">
    <text evidence="2">Belongs to the ustYa family.</text>
</comment>
<name>A0A8H3EW33_9LECA</name>